<organism evidence="1 2">
    <name type="scientific">Prorocentrum cordatum</name>
    <dbReference type="NCBI Taxonomy" id="2364126"/>
    <lineage>
        <taxon>Eukaryota</taxon>
        <taxon>Sar</taxon>
        <taxon>Alveolata</taxon>
        <taxon>Dinophyceae</taxon>
        <taxon>Prorocentrales</taxon>
        <taxon>Prorocentraceae</taxon>
        <taxon>Prorocentrum</taxon>
    </lineage>
</organism>
<name>A0ABN9V8W6_9DINO</name>
<accession>A0ABN9V8W6</accession>
<dbReference type="EMBL" id="CAUYUJ010016844">
    <property type="protein sequence ID" value="CAK0869356.1"/>
    <property type="molecule type" value="Genomic_DNA"/>
</dbReference>
<evidence type="ECO:0000313" key="2">
    <source>
        <dbReference type="Proteomes" id="UP001189429"/>
    </source>
</evidence>
<proteinExistence type="predicted"/>
<evidence type="ECO:0000313" key="1">
    <source>
        <dbReference type="EMBL" id="CAK0869356.1"/>
    </source>
</evidence>
<dbReference type="Proteomes" id="UP001189429">
    <property type="component" value="Unassembled WGS sequence"/>
</dbReference>
<protein>
    <recommendedName>
        <fullName evidence="3">Glycosyltransferase subfamily 4-like N-terminal domain-containing protein</fullName>
    </recommendedName>
</protein>
<gene>
    <name evidence="1" type="ORF">PCOR1329_LOCUS55746</name>
</gene>
<reference evidence="1" key="1">
    <citation type="submission" date="2023-10" db="EMBL/GenBank/DDBJ databases">
        <authorList>
            <person name="Chen Y."/>
            <person name="Shah S."/>
            <person name="Dougan E. K."/>
            <person name="Thang M."/>
            <person name="Chan C."/>
        </authorList>
    </citation>
    <scope>NUCLEOTIDE SEQUENCE [LARGE SCALE GENOMIC DNA]</scope>
</reference>
<sequence>MKALVVVNCFPPLLKNAGGVSKRYLTLCRALIDGLGWKVTLVTPVDIRRSGEADVSRWLEDGSMIHLPARGVRIESTHDGVAVFNDILSFVNIGPLIAALPVWMDDLPWRFEPLLLVRAMAIPSVIRLSTHTDITHMPSCKGVVKLVWYLHVYAAHLASVHATVSKVFGRQMSSAYRVPVGAVWPPILWSLEFKSEPAEWTERAAATRRSWLSALEQRGCRPRAIMFFAGRWSAEKRTRSTCSSTRCPKTAHSSSVVMVRPSMRPR</sequence>
<evidence type="ECO:0008006" key="3">
    <source>
        <dbReference type="Google" id="ProtNLM"/>
    </source>
</evidence>
<keyword evidence="2" id="KW-1185">Reference proteome</keyword>
<comment type="caution">
    <text evidence="1">The sequence shown here is derived from an EMBL/GenBank/DDBJ whole genome shotgun (WGS) entry which is preliminary data.</text>
</comment>